<feature type="domain" description="B box-type" evidence="4">
    <location>
        <begin position="88"/>
        <end position="125"/>
    </location>
</feature>
<dbReference type="SUPFAM" id="SSF57850">
    <property type="entry name" value="RING/U-box"/>
    <property type="match status" value="1"/>
</dbReference>
<protein>
    <submittedName>
        <fullName evidence="5">Tldc domain-containing protein</fullName>
    </submittedName>
</protein>
<dbReference type="PROSITE" id="PS50119">
    <property type="entry name" value="ZF_BBOX"/>
    <property type="match status" value="1"/>
</dbReference>
<dbReference type="Pfam" id="PF00643">
    <property type="entry name" value="zf-B_box"/>
    <property type="match status" value="1"/>
</dbReference>
<dbReference type="Proteomes" id="UP000039865">
    <property type="component" value="Unassembled WGS sequence"/>
</dbReference>
<accession>A0A077ZSK4</accession>
<evidence type="ECO:0000259" key="4">
    <source>
        <dbReference type="PROSITE" id="PS50119"/>
    </source>
</evidence>
<evidence type="ECO:0000256" key="1">
    <source>
        <dbReference type="ARBA" id="ARBA00022723"/>
    </source>
</evidence>
<evidence type="ECO:0000256" key="2">
    <source>
        <dbReference type="PROSITE-ProRule" id="PRU00024"/>
    </source>
</evidence>
<dbReference type="Gene3D" id="3.30.160.60">
    <property type="entry name" value="Classic Zinc Finger"/>
    <property type="match status" value="1"/>
</dbReference>
<evidence type="ECO:0000313" key="6">
    <source>
        <dbReference type="Proteomes" id="UP000039865"/>
    </source>
</evidence>
<name>A0A077ZSK4_STYLE</name>
<keyword evidence="2" id="KW-0862">Zinc</keyword>
<feature type="domain" description="RING-type" evidence="3">
    <location>
        <begin position="12"/>
        <end position="57"/>
    </location>
</feature>
<keyword evidence="6" id="KW-1185">Reference proteome</keyword>
<organism evidence="5 6">
    <name type="scientific">Stylonychia lemnae</name>
    <name type="common">Ciliate</name>
    <dbReference type="NCBI Taxonomy" id="5949"/>
    <lineage>
        <taxon>Eukaryota</taxon>
        <taxon>Sar</taxon>
        <taxon>Alveolata</taxon>
        <taxon>Ciliophora</taxon>
        <taxon>Intramacronucleata</taxon>
        <taxon>Spirotrichea</taxon>
        <taxon>Stichotrichia</taxon>
        <taxon>Sporadotrichida</taxon>
        <taxon>Oxytrichidae</taxon>
        <taxon>Stylonychinae</taxon>
        <taxon>Stylonychia</taxon>
    </lineage>
</organism>
<keyword evidence="1" id="KW-0479">Metal-binding</keyword>
<sequence>MMERNKNDMLTCFCCKKFYNLQERRPVQLPCGDVLCMQCYHNQRDQVQNQQIQCPFDASHLCANNQPIIQPLFLIRSLEQHDFYLINCDKHPKQASEVYCKNQNKMVCSKCLQFDPHQHHFQDPTQHFAFDPKFLEESFERVLAILREEAKIPIDK</sequence>
<evidence type="ECO:0000313" key="5">
    <source>
        <dbReference type="EMBL" id="CDW72544.1"/>
    </source>
</evidence>
<dbReference type="Gene3D" id="3.30.40.10">
    <property type="entry name" value="Zinc/RING finger domain, C3HC4 (zinc finger)"/>
    <property type="match status" value="1"/>
</dbReference>
<keyword evidence="2" id="KW-0863">Zinc-finger</keyword>
<dbReference type="InterPro" id="IPR013083">
    <property type="entry name" value="Znf_RING/FYVE/PHD"/>
</dbReference>
<dbReference type="PROSITE" id="PS50089">
    <property type="entry name" value="ZF_RING_2"/>
    <property type="match status" value="1"/>
</dbReference>
<dbReference type="InterPro" id="IPR000315">
    <property type="entry name" value="Znf_B-box"/>
</dbReference>
<dbReference type="AlphaFoldDB" id="A0A077ZSK4"/>
<reference evidence="5 6" key="1">
    <citation type="submission" date="2014-06" db="EMBL/GenBank/DDBJ databases">
        <authorList>
            <person name="Swart Estienne"/>
        </authorList>
    </citation>
    <scope>NUCLEOTIDE SEQUENCE [LARGE SCALE GENOMIC DNA]</scope>
    <source>
        <strain evidence="5 6">130c</strain>
    </source>
</reference>
<dbReference type="EMBL" id="CCKQ01001437">
    <property type="protein sequence ID" value="CDW72544.1"/>
    <property type="molecule type" value="Genomic_DNA"/>
</dbReference>
<dbReference type="SUPFAM" id="SSF57845">
    <property type="entry name" value="B-box zinc-binding domain"/>
    <property type="match status" value="1"/>
</dbReference>
<gene>
    <name evidence="5" type="primary">Contig5777.g6187</name>
    <name evidence="5" type="ORF">STYLEM_1506</name>
</gene>
<dbReference type="InParanoid" id="A0A077ZSK4"/>
<dbReference type="GO" id="GO:0008270">
    <property type="term" value="F:zinc ion binding"/>
    <property type="evidence" value="ECO:0007669"/>
    <property type="project" value="UniProtKB-KW"/>
</dbReference>
<proteinExistence type="predicted"/>
<dbReference type="OrthoDB" id="287615at2759"/>
<dbReference type="InterPro" id="IPR001841">
    <property type="entry name" value="Znf_RING"/>
</dbReference>
<evidence type="ECO:0000259" key="3">
    <source>
        <dbReference type="PROSITE" id="PS50089"/>
    </source>
</evidence>